<evidence type="ECO:0000256" key="1">
    <source>
        <dbReference type="SAM" id="SignalP"/>
    </source>
</evidence>
<proteinExistence type="predicted"/>
<evidence type="ECO:0000313" key="3">
    <source>
        <dbReference type="Proteomes" id="UP000678393"/>
    </source>
</evidence>
<feature type="non-terminal residue" evidence="2">
    <location>
        <position position="1"/>
    </location>
</feature>
<gene>
    <name evidence="2" type="ORF">CUNI_LOCUS2422</name>
</gene>
<organism evidence="2 3">
    <name type="scientific">Candidula unifasciata</name>
    <dbReference type="NCBI Taxonomy" id="100452"/>
    <lineage>
        <taxon>Eukaryota</taxon>
        <taxon>Metazoa</taxon>
        <taxon>Spiralia</taxon>
        <taxon>Lophotrochozoa</taxon>
        <taxon>Mollusca</taxon>
        <taxon>Gastropoda</taxon>
        <taxon>Heterobranchia</taxon>
        <taxon>Euthyneura</taxon>
        <taxon>Panpulmonata</taxon>
        <taxon>Eupulmonata</taxon>
        <taxon>Stylommatophora</taxon>
        <taxon>Helicina</taxon>
        <taxon>Helicoidea</taxon>
        <taxon>Geomitridae</taxon>
        <taxon>Candidula</taxon>
    </lineage>
</organism>
<dbReference type="EMBL" id="CAJHNH020000313">
    <property type="protein sequence ID" value="CAG5116864.1"/>
    <property type="molecule type" value="Genomic_DNA"/>
</dbReference>
<sequence length="59" mass="6482">SSPLSWILACIPSCSCCTIVTDFFGQPYSAMIFHNPSLWTESKSSVRSIKALNEPHCCS</sequence>
<protein>
    <submittedName>
        <fullName evidence="2">Uncharacterized protein</fullName>
    </submittedName>
</protein>
<evidence type="ECO:0000313" key="2">
    <source>
        <dbReference type="EMBL" id="CAG5116864.1"/>
    </source>
</evidence>
<keyword evidence="1" id="KW-0732">Signal</keyword>
<comment type="caution">
    <text evidence="2">The sequence shown here is derived from an EMBL/GenBank/DDBJ whole genome shotgun (WGS) entry which is preliminary data.</text>
</comment>
<feature type="chain" id="PRO_5035829405" evidence="1">
    <location>
        <begin position="17"/>
        <end position="59"/>
    </location>
</feature>
<dbReference type="AlphaFoldDB" id="A0A8S3YJD2"/>
<accession>A0A8S3YJD2</accession>
<keyword evidence="3" id="KW-1185">Reference proteome</keyword>
<name>A0A8S3YJD2_9EUPU</name>
<feature type="signal peptide" evidence="1">
    <location>
        <begin position="1"/>
        <end position="16"/>
    </location>
</feature>
<dbReference type="Proteomes" id="UP000678393">
    <property type="component" value="Unassembled WGS sequence"/>
</dbReference>
<reference evidence="2" key="1">
    <citation type="submission" date="2021-04" db="EMBL/GenBank/DDBJ databases">
        <authorList>
            <consortium name="Molecular Ecology Group"/>
        </authorList>
    </citation>
    <scope>NUCLEOTIDE SEQUENCE</scope>
</reference>